<accession>A0A7S8ID07</accession>
<organism evidence="2 3">
    <name type="scientific">Phototrophicus methaneseepsis</name>
    <dbReference type="NCBI Taxonomy" id="2710758"/>
    <lineage>
        <taxon>Bacteria</taxon>
        <taxon>Bacillati</taxon>
        <taxon>Chloroflexota</taxon>
        <taxon>Candidatus Thermofontia</taxon>
        <taxon>Phototrophicales</taxon>
        <taxon>Phototrophicaceae</taxon>
        <taxon>Phototrophicus</taxon>
    </lineage>
</organism>
<dbReference type="Proteomes" id="UP000594468">
    <property type="component" value="Chromosome"/>
</dbReference>
<keyword evidence="3" id="KW-1185">Reference proteome</keyword>
<evidence type="ECO:0000313" key="3">
    <source>
        <dbReference type="Proteomes" id="UP000594468"/>
    </source>
</evidence>
<keyword evidence="1" id="KW-0472">Membrane</keyword>
<protein>
    <submittedName>
        <fullName evidence="2">Uncharacterized protein</fullName>
    </submittedName>
</protein>
<dbReference type="AlphaFoldDB" id="A0A7S8ID07"/>
<feature type="transmembrane region" description="Helical" evidence="1">
    <location>
        <begin position="6"/>
        <end position="25"/>
    </location>
</feature>
<sequence length="68" mass="7714">MSADDVFVIINLFALILFVLAVLLASPFMKYVERHQSEVAELFDLIEKRAAERWGAKSDLSQDAENDL</sequence>
<evidence type="ECO:0000313" key="2">
    <source>
        <dbReference type="EMBL" id="QPC81046.1"/>
    </source>
</evidence>
<gene>
    <name evidence="2" type="ORF">G4Y79_15185</name>
</gene>
<dbReference type="RefSeq" id="WP_195169119.1">
    <property type="nucleotide sequence ID" value="NZ_CP062983.1"/>
</dbReference>
<reference evidence="2 3" key="1">
    <citation type="submission" date="2020-02" db="EMBL/GenBank/DDBJ databases">
        <authorList>
            <person name="Zheng R.K."/>
            <person name="Sun C.M."/>
        </authorList>
    </citation>
    <scope>NUCLEOTIDE SEQUENCE [LARGE SCALE GENOMIC DNA]</scope>
    <source>
        <strain evidence="3">rifampicinis</strain>
    </source>
</reference>
<keyword evidence="1" id="KW-1133">Transmembrane helix</keyword>
<name>A0A7S8ID07_9CHLR</name>
<dbReference type="EMBL" id="CP062983">
    <property type="protein sequence ID" value="QPC81046.1"/>
    <property type="molecule type" value="Genomic_DNA"/>
</dbReference>
<dbReference type="KEGG" id="pmet:G4Y79_15185"/>
<evidence type="ECO:0000256" key="1">
    <source>
        <dbReference type="SAM" id="Phobius"/>
    </source>
</evidence>
<proteinExistence type="predicted"/>
<keyword evidence="1" id="KW-0812">Transmembrane</keyword>